<dbReference type="Gene3D" id="3.30.1380.20">
    <property type="entry name" value="Trafficking protein particle complex subunit 3"/>
    <property type="match status" value="1"/>
</dbReference>
<evidence type="ECO:0000259" key="22">
    <source>
        <dbReference type="PROSITE" id="PS50929"/>
    </source>
</evidence>
<dbReference type="SUPFAM" id="SSF90123">
    <property type="entry name" value="ABC transporter transmembrane region"/>
    <property type="match status" value="1"/>
</dbReference>
<dbReference type="Gene3D" id="3.40.50.300">
    <property type="entry name" value="P-loop containing nucleotide triphosphate hydrolases"/>
    <property type="match status" value="2"/>
</dbReference>
<keyword evidence="10" id="KW-0931">ER-Golgi transport</keyword>
<proteinExistence type="inferred from homology"/>
<dbReference type="InterPro" id="IPR011527">
    <property type="entry name" value="ABC1_TM_dom"/>
</dbReference>
<keyword evidence="11 19" id="KW-1133">Transmembrane helix</keyword>
<dbReference type="InterPro" id="IPR017871">
    <property type="entry name" value="ABC_transporter-like_CS"/>
</dbReference>
<dbReference type="CDD" id="cd18582">
    <property type="entry name" value="ABC_6TM_ATM1_ABCB7"/>
    <property type="match status" value="1"/>
</dbReference>
<dbReference type="PROSITE" id="PS50893">
    <property type="entry name" value="ABC_TRANSPORTER_2"/>
    <property type="match status" value="1"/>
</dbReference>
<dbReference type="InterPro" id="IPR046341">
    <property type="entry name" value="SET_dom_sf"/>
</dbReference>
<evidence type="ECO:0000256" key="2">
    <source>
        <dbReference type="ARBA" id="ARBA00004240"/>
    </source>
</evidence>
<dbReference type="PROSITE" id="PS50929">
    <property type="entry name" value="ABC_TM1F"/>
    <property type="match status" value="1"/>
</dbReference>
<name>A0A4S2KMZ5_9HYME</name>
<dbReference type="SUPFAM" id="SSF52540">
    <property type="entry name" value="P-loop containing nucleoside triphosphate hydrolases"/>
    <property type="match status" value="1"/>
</dbReference>
<dbReference type="InterPro" id="IPR044429">
    <property type="entry name" value="SETD4_SET"/>
</dbReference>
<keyword evidence="6 19" id="KW-0812">Transmembrane</keyword>
<dbReference type="SUPFAM" id="SSF82199">
    <property type="entry name" value="SET domain"/>
    <property type="match status" value="1"/>
</dbReference>
<dbReference type="CDD" id="cd19177">
    <property type="entry name" value="SET_SETD4"/>
    <property type="match status" value="1"/>
</dbReference>
<feature type="region of interest" description="Disordered" evidence="18">
    <location>
        <begin position="1718"/>
        <end position="1746"/>
    </location>
</feature>
<keyword evidence="5" id="KW-0813">Transport</keyword>
<dbReference type="InterPro" id="IPR001214">
    <property type="entry name" value="SET_dom"/>
</dbReference>
<evidence type="ECO:0000256" key="5">
    <source>
        <dbReference type="ARBA" id="ARBA00022448"/>
    </source>
</evidence>
<feature type="transmembrane region" description="Helical" evidence="19">
    <location>
        <begin position="548"/>
        <end position="567"/>
    </location>
</feature>
<dbReference type="InterPro" id="IPR027417">
    <property type="entry name" value="P-loop_NTPase"/>
</dbReference>
<feature type="transmembrane region" description="Helical" evidence="19">
    <location>
        <begin position="505"/>
        <end position="528"/>
    </location>
</feature>
<feature type="compositionally biased region" description="Polar residues" evidence="18">
    <location>
        <begin position="1718"/>
        <end position="1728"/>
    </location>
</feature>
<evidence type="ECO:0000256" key="3">
    <source>
        <dbReference type="ARBA" id="ARBA00004448"/>
    </source>
</evidence>
<evidence type="ECO:0000313" key="24">
    <source>
        <dbReference type="Proteomes" id="UP000310200"/>
    </source>
</evidence>
<feature type="transmembrane region" description="Helical" evidence="19">
    <location>
        <begin position="639"/>
        <end position="664"/>
    </location>
</feature>
<dbReference type="Pfam" id="PF04051">
    <property type="entry name" value="TRAPP"/>
    <property type="match status" value="1"/>
</dbReference>
<dbReference type="InterPro" id="IPR039421">
    <property type="entry name" value="Type_1_exporter"/>
</dbReference>
<evidence type="ECO:0000256" key="8">
    <source>
        <dbReference type="ARBA" id="ARBA00022824"/>
    </source>
</evidence>
<evidence type="ECO:0000256" key="4">
    <source>
        <dbReference type="ARBA" id="ARBA00006218"/>
    </source>
</evidence>
<keyword evidence="9" id="KW-0067">ATP-binding</keyword>
<dbReference type="Gene3D" id="3.90.1410.10">
    <property type="entry name" value="set domain protein methyltransferase, domain 1"/>
    <property type="match status" value="1"/>
</dbReference>
<dbReference type="InterPro" id="IPR003593">
    <property type="entry name" value="AAA+_ATPase"/>
</dbReference>
<evidence type="ECO:0000256" key="9">
    <source>
        <dbReference type="ARBA" id="ARBA00022840"/>
    </source>
</evidence>
<evidence type="ECO:0000313" key="23">
    <source>
        <dbReference type="EMBL" id="TGZ50706.1"/>
    </source>
</evidence>
<feature type="coiled-coil region" evidence="17">
    <location>
        <begin position="1039"/>
        <end position="1218"/>
    </location>
</feature>
<evidence type="ECO:0000256" key="17">
    <source>
        <dbReference type="SAM" id="Coils"/>
    </source>
</evidence>
<evidence type="ECO:0000256" key="10">
    <source>
        <dbReference type="ARBA" id="ARBA00022892"/>
    </source>
</evidence>
<evidence type="ECO:0000256" key="14">
    <source>
        <dbReference type="ARBA" id="ARBA00041016"/>
    </source>
</evidence>
<dbReference type="GO" id="GO:0006879">
    <property type="term" value="P:intracellular iron ion homeostasis"/>
    <property type="evidence" value="ECO:0007669"/>
    <property type="project" value="TreeGrafter"/>
</dbReference>
<reference evidence="23 24" key="1">
    <citation type="journal article" date="2019" name="Philos. Trans. R. Soc. Lond., B, Biol. Sci.">
        <title>Ant behaviour and brain gene expression of defending hosts depend on the ecological success of the intruding social parasite.</title>
        <authorList>
            <person name="Kaur R."/>
            <person name="Stoldt M."/>
            <person name="Jongepier E."/>
            <person name="Feldmeyer B."/>
            <person name="Menzel F."/>
            <person name="Bornberg-Bauer E."/>
            <person name="Foitzik S."/>
        </authorList>
    </citation>
    <scope>NUCLEOTIDE SEQUENCE [LARGE SCALE GENOMIC DNA]</scope>
    <source>
        <tissue evidence="23">Whole body</tissue>
    </source>
</reference>
<keyword evidence="17" id="KW-0175">Coiled coil</keyword>
<feature type="region of interest" description="Disordered" evidence="18">
    <location>
        <begin position="1250"/>
        <end position="1271"/>
    </location>
</feature>
<sequence>MYTYNICVYAMGRTSRKRRQKRRLSFIKLNENTDESLIRLKSWLLSENCVSIRYLIPEHFLLTGRGLKTLKPIESNEVLIQLPLRILLTTDVLLQSDIKTVFLYNTTNSFSSQCMLATFLVYETHLGMRSKWYLYLKTLPQSFTNPDFCSNKEKAMLPSFISHPFYQAHQLQQEFSLLMKIVKCLDINKSHCAHCDMHLQKIMTFAKYKWAYYVVNTRAVYIDTKVRKEDIFNIKQPNNLALAPFLDLFNHDVNTTVEVSTVTDDYQNQFYQIVTLKPFDEETQVFINYGAHDSLKLYIDYGFFIPCNPLDEIQFDVVDVQRCFDVSRNKLDFVTFNSFHKVSTKLEKDRWKLKIYGETFDTDEWRTINKLGISILSLKRTEYTCALSNMRNLKLKSPSFSIAINLVEEYCCSGNVIDRAQKKKNVPQSKSVVPPVKFVSVVTGLTGAKPGQQKRNCFHPGVSGLSRDAIDLRDKPSITSTDMLKAMLRYIWPEDDPEIRKRVKIAMGLLVGAKILNVFVPFIFKYAIDILNAHTAAMSGSAVMDLTTAPATVATVATSLLVGYGIARAGAAGFSELRNAVFAKVAQHSIRKIAKNLFVHLHNLDMAFHLSRQTGALSKLEKTLYPFQTIDRGSRGINFVLNAMVFNIVPTIFELALVSAILGIKCGPEYAAVALGCVSVYAAFTLTVTQWRTKFRIRMNQAENEAGNKAIDSLINYETVKYFNNEKFEAERYDQSLKKYETSSLKTSTSLAMLNFGQNAIFSGALSLIMVLAAQNIVNGTMTVGDLVMVNALLFQLSVPLGFLGSVYREVRQAFIDMQTMFALMTTDTAIKSKENALRFHVTPDLSEIQFRNVNFQYVEGKPIFNNVSFTISSGKKVAIVGGSGCGKSRDEVFEAARMANLHDSILKWPQGYDTPVGERGLKLSGGEKQRVAIARAILKNSPILIFDEATSSLDSITEHASFRNANILDALRKATEKRTSIVIAHRLLTVMDADDILVLDQGAPYRNSMKQQSLSDEPKSSNKSTLGQRVMSAKMLRFKQLQNQLADAHYHLNELANENRLLKALQKRQDSALRRYEGANAELPRLINSHHEELRVLQTKYKKLKELHKDTCNLLKEKENELYSANSQNKHLLQLSKDRNLEEREKLQLQLSDMNYKMQQQQETIQLLHRKLALETKSLKHQLHVEISKHKETQKNLQETIEKLKSLECLLDNREKRLYYNGQLPISSKEKNLGSHSLTNLRDVSISNPIKVSSRGKRSENNMPKDNLPSLDIVEFNDDEKITRPTNNVNHDRSIDQLKSETMASLQQIRKFRLQRSPHMRKSAHSMDDLRFRPKDLEARARDDDKVTSIDYKTILERDELNNEPSESGKLRKFFSRIKNQNSQKLQKELRSEFDYSSDDGESENEYYIQSYGTPKKSRELFARLINSTDDTSDTLDDVMKKAEYSDEEEELTTHLARGLTFQKHKYKSKSKVLHRRNNDLYDSGSDVDPEGAINTNGDSSIEYKSNGFQTSLSKYAKEQFSEKTFNGVTHSEYNTLDIAEQSVERLKDAQLQKISNNTLDDVNIESTEVPQQSSNSNKMWLEKRQLLESNGIDDSSTDIKKEDCTKEEETKYLEEPVYVDMSCGKVYHDTDNAYEEMKDLPSSEEKEVEKGSQQPYEEESTINRSDGRNQPVYNLEKEYLGSKADETPSVICHSDEETSNKNDINIETQNKLNASDVNALPNNVPESQAERGNGAKREMTEIKQASDKKKINNFNKEKLLATMKAIDDNENIEFLSQGFKNHNTSRMQIMENLHRGLPAHSKPKRDIIRDIFEDNHIESKARGTCKMVVLRINSELFTLTYGSLVAQLLQDYENVEDVNKQLERMGYNIGIRLIEDFLARTGSGRCYDFRDTAEKIQSGFKIFLGITPSITNWSPGGDEFSLCFETNPLTEFVELPDNYSNLKYCNILPGVLRGACEMVQMEIACWFVQDQLKNDNVTELRVKYSLYRCLRIMEVRCRHCCKSLFKGDSILFNAHHEVKQQATDVGSGCQTDESDCCSYMTPENVPDWIMDVIDQESWTKGKLHCPYCNSRLGSFNFVNELKCCCDKYVRPPIRIVNSKVDILCNKSFSCVVEMVLHDINYRQHCQPVLLFTIKSGMKRTPYITQFYIQGTYGPLSNVM</sequence>
<comment type="catalytic activity">
    <reaction evidence="16">
        <text>(glutathione)4[2Fe(III)-2S] cluster(in) + ATP + H2O = (glutathione)4[2Fe(III)-2S] cluster(out) + ADP + phosphate + H(+)</text>
        <dbReference type="Rhea" id="RHEA:67028"/>
        <dbReference type="ChEBI" id="CHEBI:15377"/>
        <dbReference type="ChEBI" id="CHEBI:15378"/>
        <dbReference type="ChEBI" id="CHEBI:30616"/>
        <dbReference type="ChEBI" id="CHEBI:43474"/>
        <dbReference type="ChEBI" id="CHEBI:167627"/>
        <dbReference type="ChEBI" id="CHEBI:456216"/>
    </reaction>
    <physiologicalReaction direction="left-to-right" evidence="16">
        <dbReference type="Rhea" id="RHEA:67029"/>
    </physiologicalReaction>
</comment>
<feature type="domain" description="ABC transmembrane type-1" evidence="22">
    <location>
        <begin position="505"/>
        <end position="813"/>
    </location>
</feature>
<keyword evidence="24" id="KW-1185">Reference proteome</keyword>
<accession>A0A4S2KMZ5</accession>
<evidence type="ECO:0000256" key="15">
    <source>
        <dbReference type="ARBA" id="ARBA00042945"/>
    </source>
</evidence>
<feature type="region of interest" description="Disordered" evidence="18">
    <location>
        <begin position="1639"/>
        <end position="1671"/>
    </location>
</feature>
<comment type="caution">
    <text evidence="23">The sequence shown here is derived from an EMBL/GenBank/DDBJ whole genome shotgun (WGS) entry which is preliminary data.</text>
</comment>
<dbReference type="InterPro" id="IPR028933">
    <property type="entry name" value="Lebercilin_dom"/>
</dbReference>
<dbReference type="GO" id="GO:0016236">
    <property type="term" value="P:macroautophagy"/>
    <property type="evidence" value="ECO:0007669"/>
    <property type="project" value="UniProtKB-ARBA"/>
</dbReference>
<dbReference type="FunFam" id="1.20.1560.10:FF:000004">
    <property type="entry name" value="ATP-binding cassette sub-family B member 7"/>
    <property type="match status" value="1"/>
</dbReference>
<comment type="subcellular location">
    <subcellularLocation>
        <location evidence="2">Endoplasmic reticulum</location>
    </subcellularLocation>
    <subcellularLocation>
        <location evidence="1">Golgi apparatus</location>
        <location evidence="1">cis-Golgi network</location>
    </subcellularLocation>
    <subcellularLocation>
        <location evidence="3">Mitochondrion inner membrane</location>
        <topology evidence="3">Multi-pass membrane protein</topology>
    </subcellularLocation>
</comment>
<keyword evidence="7" id="KW-0547">Nucleotide-binding</keyword>
<keyword evidence="8" id="KW-0256">Endoplasmic reticulum</keyword>
<dbReference type="InterPro" id="IPR016721">
    <property type="entry name" value="Bet3"/>
</dbReference>
<evidence type="ECO:0000259" key="21">
    <source>
        <dbReference type="PROSITE" id="PS50893"/>
    </source>
</evidence>
<organism evidence="23 24">
    <name type="scientific">Temnothorax longispinosus</name>
    <dbReference type="NCBI Taxonomy" id="300112"/>
    <lineage>
        <taxon>Eukaryota</taxon>
        <taxon>Metazoa</taxon>
        <taxon>Ecdysozoa</taxon>
        <taxon>Arthropoda</taxon>
        <taxon>Hexapoda</taxon>
        <taxon>Insecta</taxon>
        <taxon>Pterygota</taxon>
        <taxon>Neoptera</taxon>
        <taxon>Endopterygota</taxon>
        <taxon>Hymenoptera</taxon>
        <taxon>Apocrita</taxon>
        <taxon>Aculeata</taxon>
        <taxon>Formicoidea</taxon>
        <taxon>Formicidae</taxon>
        <taxon>Myrmicinae</taxon>
        <taxon>Temnothorax</taxon>
    </lineage>
</organism>
<evidence type="ECO:0000256" key="1">
    <source>
        <dbReference type="ARBA" id="ARBA00004222"/>
    </source>
</evidence>
<dbReference type="Pfam" id="PF15619">
    <property type="entry name" value="Lebercilin"/>
    <property type="match status" value="1"/>
</dbReference>
<dbReference type="GO" id="GO:0016279">
    <property type="term" value="F:protein-lysine N-methyltransferase activity"/>
    <property type="evidence" value="ECO:0007669"/>
    <property type="project" value="InterPro"/>
</dbReference>
<evidence type="ECO:0000256" key="11">
    <source>
        <dbReference type="ARBA" id="ARBA00022989"/>
    </source>
</evidence>
<dbReference type="FunFam" id="3.30.1380.20:FF:000001">
    <property type="entry name" value="Trafficking protein particle complex subunit BET3"/>
    <property type="match status" value="1"/>
</dbReference>
<evidence type="ECO:0000256" key="13">
    <source>
        <dbReference type="ARBA" id="ARBA00023136"/>
    </source>
</evidence>
<comment type="similarity">
    <text evidence="4">Belongs to the TRAPP small subunits family. BET3 subfamily.</text>
</comment>
<dbReference type="PROSITE" id="PS50280">
    <property type="entry name" value="SET"/>
    <property type="match status" value="1"/>
</dbReference>
<dbReference type="EMBL" id="QBLH01001897">
    <property type="protein sequence ID" value="TGZ50706.1"/>
    <property type="molecule type" value="Genomic_DNA"/>
</dbReference>
<dbReference type="PANTHER" id="PTHR24221:SF402">
    <property type="entry name" value="IRON-SULFUR CLUSTERS TRANSPORTER ABCB7, MITOCHONDRIAL"/>
    <property type="match status" value="1"/>
</dbReference>
<dbReference type="InterPro" id="IPR003439">
    <property type="entry name" value="ABC_transporter-like_ATP-bd"/>
</dbReference>
<keyword evidence="13 19" id="KW-0472">Membrane</keyword>
<protein>
    <recommendedName>
        <fullName evidence="14">Iron-sulfur clusters transporter ABCB7, mitochondrial</fullName>
    </recommendedName>
    <alternativeName>
        <fullName evidence="15">ATP-binding cassette sub-family B member 7, mitochondrial</fullName>
    </alternativeName>
</protein>
<dbReference type="PANTHER" id="PTHR24221">
    <property type="entry name" value="ATP-BINDING CASSETTE SUB-FAMILY B"/>
    <property type="match status" value="1"/>
</dbReference>
<dbReference type="Pfam" id="PF00664">
    <property type="entry name" value="ABC_membrane"/>
    <property type="match status" value="1"/>
</dbReference>
<evidence type="ECO:0000256" key="12">
    <source>
        <dbReference type="ARBA" id="ARBA00023034"/>
    </source>
</evidence>
<feature type="domain" description="ABC transporter" evidence="21">
    <location>
        <begin position="766"/>
        <end position="1027"/>
    </location>
</feature>
<dbReference type="STRING" id="300112.A0A4S2KMZ5"/>
<feature type="domain" description="SET" evidence="20">
    <location>
        <begin position="48"/>
        <end position="290"/>
    </location>
</feature>
<dbReference type="SUPFAM" id="SSF111126">
    <property type="entry name" value="Ligand-binding domain in the NO signalling and Golgi transport"/>
    <property type="match status" value="1"/>
</dbReference>
<dbReference type="CDD" id="cd14942">
    <property type="entry name" value="TRAPPC3_bet3"/>
    <property type="match status" value="1"/>
</dbReference>
<dbReference type="GO" id="GO:0016887">
    <property type="term" value="F:ATP hydrolysis activity"/>
    <property type="evidence" value="ECO:0007669"/>
    <property type="project" value="InterPro"/>
</dbReference>
<evidence type="ECO:0000256" key="18">
    <source>
        <dbReference type="SAM" id="MobiDB-lite"/>
    </source>
</evidence>
<gene>
    <name evidence="23" type="ORF">DBV15_06936</name>
</gene>
<dbReference type="PROSITE" id="PS00211">
    <property type="entry name" value="ABC_TRANSPORTER_1"/>
    <property type="match status" value="1"/>
</dbReference>
<dbReference type="InterPro" id="IPR007194">
    <property type="entry name" value="TRAPP_component"/>
</dbReference>
<dbReference type="SMART" id="SM00382">
    <property type="entry name" value="AAA"/>
    <property type="match status" value="1"/>
</dbReference>
<dbReference type="GO" id="GO:0005743">
    <property type="term" value="C:mitochondrial inner membrane"/>
    <property type="evidence" value="ECO:0007669"/>
    <property type="project" value="UniProtKB-SubCell"/>
</dbReference>
<dbReference type="Gene3D" id="1.20.1560.10">
    <property type="entry name" value="ABC transporter type 1, transmembrane domain"/>
    <property type="match status" value="1"/>
</dbReference>
<dbReference type="GO" id="GO:0005783">
    <property type="term" value="C:endoplasmic reticulum"/>
    <property type="evidence" value="ECO:0007669"/>
    <property type="project" value="UniProtKB-SubCell"/>
</dbReference>
<feature type="transmembrane region" description="Helical" evidence="19">
    <location>
        <begin position="670"/>
        <end position="689"/>
    </location>
</feature>
<dbReference type="GO" id="GO:0005524">
    <property type="term" value="F:ATP binding"/>
    <property type="evidence" value="ECO:0007669"/>
    <property type="project" value="UniProtKB-KW"/>
</dbReference>
<evidence type="ECO:0000256" key="16">
    <source>
        <dbReference type="ARBA" id="ARBA00048046"/>
    </source>
</evidence>
<dbReference type="GO" id="GO:0048193">
    <property type="term" value="P:Golgi vesicle transport"/>
    <property type="evidence" value="ECO:0007669"/>
    <property type="project" value="InterPro"/>
</dbReference>
<evidence type="ECO:0000256" key="6">
    <source>
        <dbReference type="ARBA" id="ARBA00022692"/>
    </source>
</evidence>
<dbReference type="Pfam" id="PF00005">
    <property type="entry name" value="ABC_tran"/>
    <property type="match status" value="1"/>
</dbReference>
<dbReference type="Proteomes" id="UP000310200">
    <property type="component" value="Unassembled WGS sequence"/>
</dbReference>
<feature type="compositionally biased region" description="Basic and acidic residues" evidence="18">
    <location>
        <begin position="1639"/>
        <end position="1652"/>
    </location>
</feature>
<evidence type="ECO:0000256" key="19">
    <source>
        <dbReference type="SAM" id="Phobius"/>
    </source>
</evidence>
<dbReference type="GO" id="GO:0005794">
    <property type="term" value="C:Golgi apparatus"/>
    <property type="evidence" value="ECO:0007669"/>
    <property type="project" value="UniProtKB-SubCell"/>
</dbReference>
<evidence type="ECO:0000256" key="7">
    <source>
        <dbReference type="ARBA" id="ARBA00022741"/>
    </source>
</evidence>
<keyword evidence="12" id="KW-0333">Golgi apparatus</keyword>
<dbReference type="GO" id="GO:0030008">
    <property type="term" value="C:TRAPP complex"/>
    <property type="evidence" value="ECO:0007669"/>
    <property type="project" value="InterPro"/>
</dbReference>
<feature type="transmembrane region" description="Helical" evidence="19">
    <location>
        <begin position="756"/>
        <end position="775"/>
    </location>
</feature>
<dbReference type="InterPro" id="IPR024096">
    <property type="entry name" value="NO_sig/Golgi_transp_ligand-bd"/>
</dbReference>
<dbReference type="GO" id="GO:0140359">
    <property type="term" value="F:ABC-type transporter activity"/>
    <property type="evidence" value="ECO:0007669"/>
    <property type="project" value="InterPro"/>
</dbReference>
<evidence type="ECO:0000259" key="20">
    <source>
        <dbReference type="PROSITE" id="PS50280"/>
    </source>
</evidence>
<dbReference type="InterPro" id="IPR036640">
    <property type="entry name" value="ABC1_TM_sf"/>
</dbReference>
<feature type="compositionally biased region" description="Basic and acidic residues" evidence="18">
    <location>
        <begin position="1735"/>
        <end position="1746"/>
    </location>
</feature>